<dbReference type="Pfam" id="PF20254">
    <property type="entry name" value="DMFA2_C"/>
    <property type="match status" value="1"/>
</dbReference>
<protein>
    <recommendedName>
        <fullName evidence="2">N,N-dimethylformamidase beta subunit-like C-terminal domain-containing protein</fullName>
    </recommendedName>
</protein>
<evidence type="ECO:0000259" key="2">
    <source>
        <dbReference type="Pfam" id="PF20254"/>
    </source>
</evidence>
<reference evidence="3 4" key="1">
    <citation type="journal article" date="2018" name="Nat. Biotechnol.">
        <title>A standardized bacterial taxonomy based on genome phylogeny substantially revises the tree of life.</title>
        <authorList>
            <person name="Parks D.H."/>
            <person name="Chuvochina M."/>
            <person name="Waite D.W."/>
            <person name="Rinke C."/>
            <person name="Skarshewski A."/>
            <person name="Chaumeil P.A."/>
            <person name="Hugenholtz P."/>
        </authorList>
    </citation>
    <scope>NUCLEOTIDE SEQUENCE [LARGE SCALE GENOMIC DNA]</scope>
    <source>
        <strain evidence="3">UBA9375</strain>
    </source>
</reference>
<comment type="caution">
    <text evidence="3">The sequence shown here is derived from an EMBL/GenBank/DDBJ whole genome shotgun (WGS) entry which is preliminary data.</text>
</comment>
<name>A0A3D3RC07_9PLAN</name>
<dbReference type="PROSITE" id="PS51318">
    <property type="entry name" value="TAT"/>
    <property type="match status" value="1"/>
</dbReference>
<feature type="non-terminal residue" evidence="3">
    <location>
        <position position="366"/>
    </location>
</feature>
<proteinExistence type="predicted"/>
<evidence type="ECO:0000256" key="1">
    <source>
        <dbReference type="SAM" id="MobiDB-lite"/>
    </source>
</evidence>
<dbReference type="InterPro" id="IPR006311">
    <property type="entry name" value="TAT_signal"/>
</dbReference>
<dbReference type="EMBL" id="DQAY01000155">
    <property type="protein sequence ID" value="HCO26329.1"/>
    <property type="molecule type" value="Genomic_DNA"/>
</dbReference>
<dbReference type="Proteomes" id="UP000263642">
    <property type="component" value="Unassembled WGS sequence"/>
</dbReference>
<dbReference type="InterPro" id="IPR046540">
    <property type="entry name" value="DMFA2_C"/>
</dbReference>
<dbReference type="AlphaFoldDB" id="A0A3D3RC07"/>
<organism evidence="3 4">
    <name type="scientific">Gimesia maris</name>
    <dbReference type="NCBI Taxonomy" id="122"/>
    <lineage>
        <taxon>Bacteria</taxon>
        <taxon>Pseudomonadati</taxon>
        <taxon>Planctomycetota</taxon>
        <taxon>Planctomycetia</taxon>
        <taxon>Planctomycetales</taxon>
        <taxon>Planctomycetaceae</taxon>
        <taxon>Gimesia</taxon>
    </lineage>
</organism>
<evidence type="ECO:0000313" key="3">
    <source>
        <dbReference type="EMBL" id="HCO26329.1"/>
    </source>
</evidence>
<feature type="region of interest" description="Disordered" evidence="1">
    <location>
        <begin position="34"/>
        <end position="53"/>
    </location>
</feature>
<accession>A0A3D3RC07</accession>
<evidence type="ECO:0000313" key="4">
    <source>
        <dbReference type="Proteomes" id="UP000263642"/>
    </source>
</evidence>
<feature type="compositionally biased region" description="Basic and acidic residues" evidence="1">
    <location>
        <begin position="34"/>
        <end position="51"/>
    </location>
</feature>
<feature type="domain" description="N,N-dimethylformamidase beta subunit-like C-terminal" evidence="2">
    <location>
        <begin position="101"/>
        <end position="342"/>
    </location>
</feature>
<sequence>MQEPNQERRNLLKGAVATSLASLAGSLSLGEAADAKADPDLIKRENQKEGSSDWQLTRIQLDKRDGFRSPKIEGYCSRQSVAAGEPIDIMVSTRPAQEFKIEIFRTGYYDGRGARLMKTLGPFQGKPQPVPQPGHKNLHECHWDAAVTLTIPDDWPSGVYLGRLSTLKDKTGYGYWQSYVVFIVKDDRPADILFQCSDNTWQAYNKWPSNYSVYTHPKGTQGPWADVSFDRPYAKYAQIYENPQSVGSGEWLCFEFPFAYWLEKHGYDVTYCSNSDMLTPEHGLKCKSFLSVGHDEYWDIRHYESVVKMRDAGVNLLFFSGNSVCWVTPMTASSDGRPNRIMFRGGPYGGTYKYAEARERDNGPFP</sequence>
<gene>
    <name evidence="3" type="ORF">DIT97_26165</name>
</gene>